<sequence length="264" mass="29984">MKINIHTSHPSAFISSTFIDLYKDRAQIANTLKDRGLNVNALDIRPASTQSSRSEILNGIKESDFVILLIGDRFGSIMKSMTGSETQSITWWEYTYARKMGKPIIAYFKSFDSTDPNSHDDRSEVLYNKKRIFFKKFKKIITQRHNPAFYKEPYDLAEKLDDSLIRIYRAGVKTLSSSNSDLKNEVYRLETEIKQLKSNVTLASTQNNPATSGIRGLADFLGEQPKSQPQLGDLVDFLIKNNQVAGGVQPHTRPCMRLRKGQII</sequence>
<name>A0ABX5WTH3_9GAMM</name>
<dbReference type="EMBL" id="CP041614">
    <property type="protein sequence ID" value="QDO82388.1"/>
    <property type="molecule type" value="Genomic_DNA"/>
</dbReference>
<dbReference type="Gene3D" id="1.20.5.170">
    <property type="match status" value="1"/>
</dbReference>
<dbReference type="InterPro" id="IPR025139">
    <property type="entry name" value="DUF4062"/>
</dbReference>
<feature type="domain" description="DUF4062" evidence="1">
    <location>
        <begin position="13"/>
        <end position="97"/>
    </location>
</feature>
<accession>A0ABX5WTH3</accession>
<evidence type="ECO:0000313" key="3">
    <source>
        <dbReference type="Proteomes" id="UP000315947"/>
    </source>
</evidence>
<protein>
    <submittedName>
        <fullName evidence="2">DUF4062 domain-containing protein</fullName>
    </submittedName>
</protein>
<evidence type="ECO:0000259" key="1">
    <source>
        <dbReference type="Pfam" id="PF13271"/>
    </source>
</evidence>
<dbReference type="Proteomes" id="UP000315947">
    <property type="component" value="Chromosome"/>
</dbReference>
<keyword evidence="3" id="KW-1185">Reference proteome</keyword>
<proteinExistence type="predicted"/>
<reference evidence="2 3" key="1">
    <citation type="submission" date="2019-07" db="EMBL/GenBank/DDBJ databases">
        <title>Shewanella sp. YLB-06 whole genomic sequence.</title>
        <authorList>
            <person name="Yu L."/>
        </authorList>
    </citation>
    <scope>NUCLEOTIDE SEQUENCE [LARGE SCALE GENOMIC DNA]</scope>
    <source>
        <strain evidence="2 3">YLB-06</strain>
    </source>
</reference>
<gene>
    <name evidence="2" type="ORF">FM037_02945</name>
</gene>
<evidence type="ECO:0000313" key="2">
    <source>
        <dbReference type="EMBL" id="QDO82388.1"/>
    </source>
</evidence>
<organism evidence="2 3">
    <name type="scientific">Shewanella psychropiezotolerans</name>
    <dbReference type="NCBI Taxonomy" id="2593655"/>
    <lineage>
        <taxon>Bacteria</taxon>
        <taxon>Pseudomonadati</taxon>
        <taxon>Pseudomonadota</taxon>
        <taxon>Gammaproteobacteria</taxon>
        <taxon>Alteromonadales</taxon>
        <taxon>Shewanellaceae</taxon>
        <taxon>Shewanella</taxon>
    </lineage>
</organism>
<dbReference type="RefSeq" id="WP_144044777.1">
    <property type="nucleotide sequence ID" value="NZ_CP041614.1"/>
</dbReference>
<dbReference type="Pfam" id="PF13271">
    <property type="entry name" value="DUF4062"/>
    <property type="match status" value="1"/>
</dbReference>